<evidence type="ECO:0000313" key="8">
    <source>
        <dbReference type="EMBL" id="CAD9638396.1"/>
    </source>
</evidence>
<dbReference type="EMBL" id="HBGW01088729">
    <property type="protein sequence ID" value="CAD9638396.1"/>
    <property type="molecule type" value="Transcribed_RNA"/>
</dbReference>
<gene>
    <name evidence="8" type="ORF">BRAN1462_LOCUS56218</name>
</gene>
<dbReference type="Gene3D" id="3.40.50.2020">
    <property type="match status" value="2"/>
</dbReference>
<dbReference type="InterPro" id="IPR004733">
    <property type="entry name" value="PurM_cligase"/>
</dbReference>
<proteinExistence type="predicted"/>
<evidence type="ECO:0000256" key="3">
    <source>
        <dbReference type="ARBA" id="ARBA00022598"/>
    </source>
</evidence>
<evidence type="ECO:0000256" key="2">
    <source>
        <dbReference type="ARBA" id="ARBA00013047"/>
    </source>
</evidence>
<sequence length="703" mass="75969">MHADGAGTKASLAYMYWKRTGDVSVWKGVAQDAIVMNTDDLLCVGAVDNIMLSSTIGRNKRVIPGEVVTALIDGTEQVLKDLRQLGVNIVSTGGETADVGDLVRTVIVDSTVTARMQRTEVIDNAQIRAGDVVVGFASSGKANYEAEYNSGIGSNGLTAARHDVLSKGLMEEFPESFDGGMPRELVYSGGLGLEDIVEADGHKIPAAKLLLSPTRTYAPVVKRMRDNGLFGHIRGMVHCSGGGQSKVLHFVDGVHVVKDRLFPIPPIFRIIQKNSGTSWEEMYKVFNMGHRYEVYTDKDTAARVIEIAKSFGVGAQIIGEVRPGSPGSSQVTLKTEHGEFVYKNSKDANGSIPRAPAGPVAAKVPEAVALPPTRCRLSEGKRYNILAAPSFEDAAKKLQALAPTRFTFFPTQWGRFSDSGHDDIELGGFAPINHIQDSHVLFMADFHSNDAILSQFHALTSLCESLIASLTIALPYYPHGTKERKMSEGEVATANTIGWMLSSLPSVGKPTRVMVYDLHTLQNRFYFHTHAVASLHSTVPLLLRALSSEDTDEEAGPITAIAFPDDGAAKRFGSAFASKGFPVVICGKVREGDKRLVRITEGSCTGAHVLIVDDLTRSGGTLYECGKVLLETGAKGVSCFVAHAGFPSSVPQRFCRHAGKAGDFAIFRRFYTTNSNPTVTDRLPRGDVFRVLDILPQLLEDLG</sequence>
<dbReference type="Pfam" id="PF00586">
    <property type="entry name" value="AIRS"/>
    <property type="match status" value="1"/>
</dbReference>
<keyword evidence="3" id="KW-0436">Ligase</keyword>
<dbReference type="SUPFAM" id="SSF56042">
    <property type="entry name" value="PurM C-terminal domain-like"/>
    <property type="match status" value="1"/>
</dbReference>
<dbReference type="Gene3D" id="3.30.1330.10">
    <property type="entry name" value="PurM-like, N-terminal domain"/>
    <property type="match status" value="1"/>
</dbReference>
<dbReference type="EC" id="6.3.3.1" evidence="2"/>
<evidence type="ECO:0000259" key="7">
    <source>
        <dbReference type="Pfam" id="PF02769"/>
    </source>
</evidence>
<protein>
    <recommendedName>
        <fullName evidence="2">phosphoribosylformylglycinamidine cyclo-ligase</fullName>
        <ecNumber evidence="2">6.3.3.1</ecNumber>
    </recommendedName>
</protein>
<dbReference type="CDD" id="cd06223">
    <property type="entry name" value="PRTases_typeI"/>
    <property type="match status" value="1"/>
</dbReference>
<evidence type="ECO:0000256" key="5">
    <source>
        <dbReference type="ARBA" id="ARBA00022840"/>
    </source>
</evidence>
<dbReference type="GO" id="GO:0005829">
    <property type="term" value="C:cytosol"/>
    <property type="evidence" value="ECO:0007669"/>
    <property type="project" value="TreeGrafter"/>
</dbReference>
<dbReference type="Pfam" id="PF02769">
    <property type="entry name" value="AIRS_C"/>
    <property type="match status" value="1"/>
</dbReference>
<dbReference type="InterPro" id="IPR036921">
    <property type="entry name" value="PurM-like_N_sf"/>
</dbReference>
<keyword evidence="5" id="KW-0067">ATP-binding</keyword>
<reference evidence="8" key="1">
    <citation type="submission" date="2021-01" db="EMBL/GenBank/DDBJ databases">
        <authorList>
            <person name="Corre E."/>
            <person name="Pelletier E."/>
            <person name="Niang G."/>
            <person name="Scheremetjew M."/>
            <person name="Finn R."/>
            <person name="Kale V."/>
            <person name="Holt S."/>
            <person name="Cochrane G."/>
            <person name="Meng A."/>
            <person name="Brown T."/>
            <person name="Cohen L."/>
        </authorList>
    </citation>
    <scope>NUCLEOTIDE SEQUENCE</scope>
    <source>
        <strain evidence="8">RCC3387</strain>
    </source>
</reference>
<accession>A0A7S2VLX6</accession>
<dbReference type="GO" id="GO:0005524">
    <property type="term" value="F:ATP binding"/>
    <property type="evidence" value="ECO:0007669"/>
    <property type="project" value="UniProtKB-KW"/>
</dbReference>
<comment type="pathway">
    <text evidence="1">Purine metabolism; IMP biosynthesis via de novo pathway; 5-amino-1-(5-phospho-D-ribosyl)imidazole from N(2)-formyl-N(1)-(5-phospho-D-ribosyl)glycinamide: step 2/2.</text>
</comment>
<dbReference type="InterPro" id="IPR016188">
    <property type="entry name" value="PurM-like_N"/>
</dbReference>
<evidence type="ECO:0000259" key="6">
    <source>
        <dbReference type="Pfam" id="PF00586"/>
    </source>
</evidence>
<dbReference type="InterPro" id="IPR036676">
    <property type="entry name" value="PurM-like_C_sf"/>
</dbReference>
<dbReference type="InterPro" id="IPR000836">
    <property type="entry name" value="PRTase_dom"/>
</dbReference>
<feature type="domain" description="PurM-like N-terminal" evidence="6">
    <location>
        <begin position="2"/>
        <end position="114"/>
    </location>
</feature>
<dbReference type="InterPro" id="IPR029057">
    <property type="entry name" value="PRTase-like"/>
</dbReference>
<evidence type="ECO:0000256" key="4">
    <source>
        <dbReference type="ARBA" id="ARBA00022741"/>
    </source>
</evidence>
<dbReference type="AlphaFoldDB" id="A0A7S2VLX6"/>
<dbReference type="Gene3D" id="3.90.650.10">
    <property type="entry name" value="PurM-like C-terminal domain"/>
    <property type="match status" value="1"/>
</dbReference>
<dbReference type="GO" id="GO:0004637">
    <property type="term" value="F:phosphoribosylamine-glycine ligase activity"/>
    <property type="evidence" value="ECO:0007669"/>
    <property type="project" value="TreeGrafter"/>
</dbReference>
<keyword evidence="4" id="KW-0547">Nucleotide-binding</keyword>
<dbReference type="PANTHER" id="PTHR10520">
    <property type="entry name" value="TRIFUNCTIONAL PURINE BIOSYNTHETIC PROTEIN ADENOSINE-3-RELATED"/>
    <property type="match status" value="1"/>
</dbReference>
<evidence type="ECO:0000256" key="1">
    <source>
        <dbReference type="ARBA" id="ARBA00004686"/>
    </source>
</evidence>
<dbReference type="PANTHER" id="PTHR10520:SF12">
    <property type="entry name" value="TRIFUNCTIONAL PURINE BIOSYNTHETIC PROTEIN ADENOSINE-3"/>
    <property type="match status" value="1"/>
</dbReference>
<dbReference type="SUPFAM" id="SSF55326">
    <property type="entry name" value="PurM N-terminal domain-like"/>
    <property type="match status" value="1"/>
</dbReference>
<name>A0A7S2VLX6_9DINO</name>
<dbReference type="GO" id="GO:0006189">
    <property type="term" value="P:'de novo' IMP biosynthetic process"/>
    <property type="evidence" value="ECO:0007669"/>
    <property type="project" value="InterPro"/>
</dbReference>
<organism evidence="8">
    <name type="scientific">Zooxanthella nutricula</name>
    <dbReference type="NCBI Taxonomy" id="1333877"/>
    <lineage>
        <taxon>Eukaryota</taxon>
        <taxon>Sar</taxon>
        <taxon>Alveolata</taxon>
        <taxon>Dinophyceae</taxon>
        <taxon>Peridiniales</taxon>
        <taxon>Peridiniales incertae sedis</taxon>
        <taxon>Zooxanthella</taxon>
    </lineage>
</organism>
<dbReference type="InterPro" id="IPR010918">
    <property type="entry name" value="PurM-like_C_dom"/>
</dbReference>
<feature type="domain" description="PurM-like C-terminal" evidence="7">
    <location>
        <begin position="128"/>
        <end position="325"/>
    </location>
</feature>
<dbReference type="GO" id="GO:0004641">
    <property type="term" value="F:phosphoribosylformylglycinamidine cyclo-ligase activity"/>
    <property type="evidence" value="ECO:0007669"/>
    <property type="project" value="UniProtKB-EC"/>
</dbReference>
<dbReference type="SUPFAM" id="SSF53271">
    <property type="entry name" value="PRTase-like"/>
    <property type="match status" value="2"/>
</dbReference>
<dbReference type="GO" id="GO:0046084">
    <property type="term" value="P:adenine biosynthetic process"/>
    <property type="evidence" value="ECO:0007669"/>
    <property type="project" value="TreeGrafter"/>
</dbReference>